<sequence length="110" mass="12818">MRKGKVEHRRNHFCKNCGKSFCYKCLSFHSKILSDHTVLGRADVIKWKSEEQPEKKSVIEFCGKYGNELETFCEDHKELCCSVCVDDTHRISNIPDIAKGIREKSTFKEF</sequence>
<dbReference type="SUPFAM" id="SSF57845">
    <property type="entry name" value="B-box zinc-binding domain"/>
    <property type="match status" value="1"/>
</dbReference>
<keyword evidence="2" id="KW-1185">Reference proteome</keyword>
<gene>
    <name evidence="1" type="ORF">MAR_034469</name>
</gene>
<evidence type="ECO:0000313" key="1">
    <source>
        <dbReference type="EMBL" id="WAR31927.1"/>
    </source>
</evidence>
<organism evidence="1 2">
    <name type="scientific">Mya arenaria</name>
    <name type="common">Soft-shell clam</name>
    <dbReference type="NCBI Taxonomy" id="6604"/>
    <lineage>
        <taxon>Eukaryota</taxon>
        <taxon>Metazoa</taxon>
        <taxon>Spiralia</taxon>
        <taxon>Lophotrochozoa</taxon>
        <taxon>Mollusca</taxon>
        <taxon>Bivalvia</taxon>
        <taxon>Autobranchia</taxon>
        <taxon>Heteroconchia</taxon>
        <taxon>Euheterodonta</taxon>
        <taxon>Imparidentia</taxon>
        <taxon>Neoheterodontei</taxon>
        <taxon>Myida</taxon>
        <taxon>Myoidea</taxon>
        <taxon>Myidae</taxon>
        <taxon>Mya</taxon>
    </lineage>
</organism>
<name>A0ABY7GC01_MYAAR</name>
<dbReference type="EMBL" id="CP111028">
    <property type="protein sequence ID" value="WAR31927.1"/>
    <property type="molecule type" value="Genomic_DNA"/>
</dbReference>
<protein>
    <recommendedName>
        <fullName evidence="3">B box-type domain-containing protein</fullName>
    </recommendedName>
</protein>
<evidence type="ECO:0008006" key="3">
    <source>
        <dbReference type="Google" id="ProtNLM"/>
    </source>
</evidence>
<proteinExistence type="predicted"/>
<dbReference type="Proteomes" id="UP001164746">
    <property type="component" value="Chromosome 17"/>
</dbReference>
<accession>A0ABY7GC01</accession>
<dbReference type="Gene3D" id="3.30.160.60">
    <property type="entry name" value="Classic Zinc Finger"/>
    <property type="match status" value="1"/>
</dbReference>
<evidence type="ECO:0000313" key="2">
    <source>
        <dbReference type="Proteomes" id="UP001164746"/>
    </source>
</evidence>
<reference evidence="1" key="1">
    <citation type="submission" date="2022-11" db="EMBL/GenBank/DDBJ databases">
        <title>Centuries of genome instability and evolution in soft-shell clam transmissible cancer (bioRxiv).</title>
        <authorList>
            <person name="Hart S.F.M."/>
            <person name="Yonemitsu M.A."/>
            <person name="Giersch R.M."/>
            <person name="Beal B.F."/>
            <person name="Arriagada G."/>
            <person name="Davis B.W."/>
            <person name="Ostrander E.A."/>
            <person name="Goff S.P."/>
            <person name="Metzger M.J."/>
        </authorList>
    </citation>
    <scope>NUCLEOTIDE SEQUENCE</scope>
    <source>
        <strain evidence="1">MELC-2E11</strain>
        <tissue evidence="1">Siphon/mantle</tissue>
    </source>
</reference>